<dbReference type="InterPro" id="IPR036249">
    <property type="entry name" value="Thioredoxin-like_sf"/>
</dbReference>
<dbReference type="InterPro" id="IPR050553">
    <property type="entry name" value="Thioredoxin_ResA/DsbE_sf"/>
</dbReference>
<dbReference type="PROSITE" id="PS51352">
    <property type="entry name" value="THIOREDOXIN_2"/>
    <property type="match status" value="1"/>
</dbReference>
<evidence type="ECO:0000256" key="1">
    <source>
        <dbReference type="ARBA" id="ARBA00004196"/>
    </source>
</evidence>
<accession>A0A4Q7ZMG8</accession>
<protein>
    <submittedName>
        <fullName evidence="7">Thiol-disulfide isomerase/thioredoxin</fullName>
    </submittedName>
</protein>
<evidence type="ECO:0000256" key="5">
    <source>
        <dbReference type="ARBA" id="ARBA00023284"/>
    </source>
</evidence>
<dbReference type="GO" id="GO:0016209">
    <property type="term" value="F:antioxidant activity"/>
    <property type="evidence" value="ECO:0007669"/>
    <property type="project" value="InterPro"/>
</dbReference>
<dbReference type="AlphaFoldDB" id="A0A4Q7ZMG8"/>
<dbReference type="GO" id="GO:0017004">
    <property type="term" value="P:cytochrome complex assembly"/>
    <property type="evidence" value="ECO:0007669"/>
    <property type="project" value="UniProtKB-KW"/>
</dbReference>
<keyword evidence="2" id="KW-0201">Cytochrome c-type biogenesis</keyword>
<dbReference type="SUPFAM" id="SSF52833">
    <property type="entry name" value="Thioredoxin-like"/>
    <property type="match status" value="1"/>
</dbReference>
<dbReference type="GO" id="GO:0016491">
    <property type="term" value="F:oxidoreductase activity"/>
    <property type="evidence" value="ECO:0007669"/>
    <property type="project" value="InterPro"/>
</dbReference>
<dbReference type="PANTHER" id="PTHR42852:SF6">
    <property type="entry name" value="THIOL:DISULFIDE INTERCHANGE PROTEIN DSBE"/>
    <property type="match status" value="1"/>
</dbReference>
<dbReference type="PANTHER" id="PTHR42852">
    <property type="entry name" value="THIOL:DISULFIDE INTERCHANGE PROTEIN DSBE"/>
    <property type="match status" value="1"/>
</dbReference>
<keyword evidence="7" id="KW-0413">Isomerase</keyword>
<dbReference type="InterPro" id="IPR000866">
    <property type="entry name" value="AhpC/TSA"/>
</dbReference>
<dbReference type="PROSITE" id="PS51257">
    <property type="entry name" value="PROKAR_LIPOPROTEIN"/>
    <property type="match status" value="1"/>
</dbReference>
<proteinExistence type="predicted"/>
<evidence type="ECO:0000256" key="2">
    <source>
        <dbReference type="ARBA" id="ARBA00022748"/>
    </source>
</evidence>
<keyword evidence="4" id="KW-1015">Disulfide bond</keyword>
<dbReference type="OrthoDB" id="9796554at2"/>
<gene>
    <name evidence="7" type="ORF">EV385_3288</name>
</gene>
<evidence type="ECO:0000256" key="3">
    <source>
        <dbReference type="ARBA" id="ARBA00022968"/>
    </source>
</evidence>
<keyword evidence="5" id="KW-0676">Redox-active center</keyword>
<keyword evidence="8" id="KW-1185">Reference proteome</keyword>
<dbReference type="EMBL" id="SHKY01000001">
    <property type="protein sequence ID" value="RZU51459.1"/>
    <property type="molecule type" value="Genomic_DNA"/>
</dbReference>
<reference evidence="7 8" key="1">
    <citation type="submission" date="2019-02" db="EMBL/GenBank/DDBJ databases">
        <title>Sequencing the genomes of 1000 actinobacteria strains.</title>
        <authorList>
            <person name="Klenk H.-P."/>
        </authorList>
    </citation>
    <scope>NUCLEOTIDE SEQUENCE [LARGE SCALE GENOMIC DNA]</scope>
    <source>
        <strain evidence="7 8">DSM 45162</strain>
    </source>
</reference>
<dbReference type="RefSeq" id="WP_130510225.1">
    <property type="nucleotide sequence ID" value="NZ_SHKY01000001.1"/>
</dbReference>
<organism evidence="7 8">
    <name type="scientific">Krasilnikovia cinnamomea</name>
    <dbReference type="NCBI Taxonomy" id="349313"/>
    <lineage>
        <taxon>Bacteria</taxon>
        <taxon>Bacillati</taxon>
        <taxon>Actinomycetota</taxon>
        <taxon>Actinomycetes</taxon>
        <taxon>Micromonosporales</taxon>
        <taxon>Micromonosporaceae</taxon>
        <taxon>Krasilnikovia</taxon>
    </lineage>
</organism>
<dbReference type="CDD" id="cd02966">
    <property type="entry name" value="TlpA_like_family"/>
    <property type="match status" value="1"/>
</dbReference>
<keyword evidence="3" id="KW-0735">Signal-anchor</keyword>
<feature type="domain" description="Thioredoxin" evidence="6">
    <location>
        <begin position="42"/>
        <end position="181"/>
    </location>
</feature>
<dbReference type="InterPro" id="IPR013766">
    <property type="entry name" value="Thioredoxin_domain"/>
</dbReference>
<comment type="caution">
    <text evidence="7">The sequence shown here is derived from an EMBL/GenBank/DDBJ whole genome shotgun (WGS) entry which is preliminary data.</text>
</comment>
<evidence type="ECO:0000256" key="4">
    <source>
        <dbReference type="ARBA" id="ARBA00023157"/>
    </source>
</evidence>
<evidence type="ECO:0000313" key="7">
    <source>
        <dbReference type="EMBL" id="RZU51459.1"/>
    </source>
</evidence>
<sequence length="185" mass="19827">MRQFAGLLAVAALAAVALTGCGEQSWEKKCTTSPQGVIECTAEQRPAAREVTGELLDGGKYDVSQDRGKVVVVNFWGSWCSPCRAEADDLEQTYTATKDKGVSFIGVNSRDGRDAALAFERGRVSYPSVYDPDGKVALNFDVTQVSTPSTLILDRQGRIAVALRRATTVAELRPLVERVAAEGTG</sequence>
<dbReference type="Proteomes" id="UP000292564">
    <property type="component" value="Unassembled WGS sequence"/>
</dbReference>
<keyword evidence="3" id="KW-0812">Transmembrane</keyword>
<evidence type="ECO:0000313" key="8">
    <source>
        <dbReference type="Proteomes" id="UP000292564"/>
    </source>
</evidence>
<evidence type="ECO:0000259" key="6">
    <source>
        <dbReference type="PROSITE" id="PS51352"/>
    </source>
</evidence>
<dbReference type="Pfam" id="PF00578">
    <property type="entry name" value="AhpC-TSA"/>
    <property type="match status" value="1"/>
</dbReference>
<name>A0A4Q7ZMG8_9ACTN</name>
<dbReference type="Gene3D" id="3.40.30.10">
    <property type="entry name" value="Glutaredoxin"/>
    <property type="match status" value="1"/>
</dbReference>
<dbReference type="GO" id="GO:0030313">
    <property type="term" value="C:cell envelope"/>
    <property type="evidence" value="ECO:0007669"/>
    <property type="project" value="UniProtKB-SubCell"/>
</dbReference>
<dbReference type="GO" id="GO:0016853">
    <property type="term" value="F:isomerase activity"/>
    <property type="evidence" value="ECO:0007669"/>
    <property type="project" value="UniProtKB-KW"/>
</dbReference>
<comment type="subcellular location">
    <subcellularLocation>
        <location evidence="1">Cell envelope</location>
    </subcellularLocation>
</comment>